<proteinExistence type="predicted"/>
<protein>
    <submittedName>
        <fullName evidence="1">Flagellar protein</fullName>
    </submittedName>
</protein>
<accession>A0ABR5MLK6</accession>
<keyword evidence="1" id="KW-0282">Flagellum</keyword>
<reference evidence="1 2" key="1">
    <citation type="submission" date="2015-07" db="EMBL/GenBank/DDBJ databases">
        <title>High-quality draft genome sequence of Oceanobacillus caeni HM6, a bacillus isolated from a human feces.</title>
        <authorList>
            <person name="Kumar J."/>
            <person name="Verma M.K."/>
            <person name="Pandey R."/>
            <person name="Bhambi M."/>
            <person name="Chauhan N."/>
        </authorList>
    </citation>
    <scope>NUCLEOTIDE SEQUENCE [LARGE SCALE GENOMIC DNA]</scope>
    <source>
        <strain evidence="1 2">HM6</strain>
    </source>
</reference>
<keyword evidence="1" id="KW-0966">Cell projection</keyword>
<keyword evidence="1" id="KW-0969">Cilium</keyword>
<dbReference type="RefSeq" id="WP_060667982.1">
    <property type="nucleotide sequence ID" value="NZ_LGTK01000010.1"/>
</dbReference>
<dbReference type="EMBL" id="LGTK01000010">
    <property type="protein sequence ID" value="KPH77047.1"/>
    <property type="molecule type" value="Genomic_DNA"/>
</dbReference>
<dbReference type="Pfam" id="PF12611">
    <property type="entry name" value="Flagellar_put"/>
    <property type="match status" value="1"/>
</dbReference>
<name>A0ABR5MLK6_9BACI</name>
<dbReference type="NCBIfam" id="TIGR02530">
    <property type="entry name" value="flg_new"/>
    <property type="match status" value="1"/>
</dbReference>
<comment type="caution">
    <text evidence="1">The sequence shown here is derived from an EMBL/GenBank/DDBJ whole genome shotgun (WGS) entry which is preliminary data.</text>
</comment>
<evidence type="ECO:0000313" key="1">
    <source>
        <dbReference type="EMBL" id="KPH77047.1"/>
    </source>
</evidence>
<gene>
    <name evidence="1" type="ORF">AFL42_04620</name>
</gene>
<keyword evidence="2" id="KW-1185">Reference proteome</keyword>
<organism evidence="1 2">
    <name type="scientific">Oceanobacillus caeni</name>
    <dbReference type="NCBI Taxonomy" id="405946"/>
    <lineage>
        <taxon>Bacteria</taxon>
        <taxon>Bacillati</taxon>
        <taxon>Bacillota</taxon>
        <taxon>Bacilli</taxon>
        <taxon>Bacillales</taxon>
        <taxon>Bacillaceae</taxon>
        <taxon>Oceanobacillus</taxon>
    </lineage>
</organism>
<dbReference type="Proteomes" id="UP000037854">
    <property type="component" value="Unassembled WGS sequence"/>
</dbReference>
<sequence length="124" mass="13976">MDHRVHQVPSHYALHFPVGAKKVSNNAIHSFKDILANEQKLKISKHASQRLTERNINIEDKEWQLIETKVAEARKKGITDSLVVTNQAALLVSTKNNTVVTAMNREETNHKIFTNINGTILING</sequence>
<evidence type="ECO:0000313" key="2">
    <source>
        <dbReference type="Proteomes" id="UP000037854"/>
    </source>
</evidence>
<dbReference type="InterPro" id="IPR013367">
    <property type="entry name" value="Flagellar_put"/>
</dbReference>